<organism evidence="2">
    <name type="scientific">Streptomyces sp. R41</name>
    <dbReference type="NCBI Taxonomy" id="3238632"/>
    <lineage>
        <taxon>Bacteria</taxon>
        <taxon>Bacillati</taxon>
        <taxon>Actinomycetota</taxon>
        <taxon>Actinomycetes</taxon>
        <taxon>Kitasatosporales</taxon>
        <taxon>Streptomycetaceae</taxon>
        <taxon>Streptomyces</taxon>
    </lineage>
</organism>
<gene>
    <name evidence="2" type="ORF">AB5J53_43200</name>
</gene>
<evidence type="ECO:0000313" key="2">
    <source>
        <dbReference type="EMBL" id="XDQ57979.1"/>
    </source>
</evidence>
<name>A0AB39RY70_9ACTN</name>
<dbReference type="AlphaFoldDB" id="A0AB39RY70"/>
<accession>A0AB39RY70</accession>
<feature type="compositionally biased region" description="Low complexity" evidence="1">
    <location>
        <begin position="742"/>
        <end position="753"/>
    </location>
</feature>
<dbReference type="RefSeq" id="WP_369251038.1">
    <property type="nucleotide sequence ID" value="NZ_CP163443.1"/>
</dbReference>
<protein>
    <recommendedName>
        <fullName evidence="3">PLD phosphodiesterase domain-containing protein</fullName>
    </recommendedName>
</protein>
<evidence type="ECO:0008006" key="3">
    <source>
        <dbReference type="Google" id="ProtNLM"/>
    </source>
</evidence>
<evidence type="ECO:0000256" key="1">
    <source>
        <dbReference type="SAM" id="MobiDB-lite"/>
    </source>
</evidence>
<sequence length="1112" mass="118942">MSDGTVTLFLPCDVIHVRVTLDFGPGVSAVEEIALRALTVRPMPVDELAALLALPRPVVADAVHALWRIGHLTVVPEGGELIVSPDTADAVVAGRMSVLSGAAREERTLKLMIDPLLGQVLPLESGQGAPQGQRVEPLRGGVDLAEISFADLRRAAAAALRTDAETGSARAQRAIRERRVLELHVQHGPPVRRWRPVLVRPWLGHSPGTLGVTVVDPRVPPAFREAGSARLTQLAVNRADAPFTQHLRSHAVSQTLAAPTVEGLADTLAKRVGRLAGLPTGQRTGHHEQLTEAAVQFGQSLAARIEHEASVEPIGGERLVRTAAQLIDDAHTQVVIVASRLTPSSSRILQPHLTGAVSRGVQVVLLLEQVGSLPSDLLVLAGSEHPASMVLPRQPTSARAGLVIRDDEAALVLAGTVLRGDCNLGLRLGAPGGGVCAAVRALLSWVRTVAPDWTTAQAILPRPSWRGHDTTSPEATGVDRLPEPPPSADSDGSATAAWEAAWHAYAEGHREMLRSRSLPQVRWITGAHHDDLLWHALRKAERRLVIASNRISDRVVDDRFLALLRGRLERGVIVTVTHPSAPGRSRPPGLDALSAEFPETLLLLEVPRSARAIVWDDDCVLLASDPLASALSASAAGPGRSSLGLWLTGAAVADRIASVLGEPAIVTDRVTGIPSADSGPPQSLTRIRVFNVAQRIRNRWHEGRTIEEALAPMVAEDDPWPVLDSLVGTPAHDEPLLEPDSSESALESSGGADLAYRDASDTGVPAGIPRTSDDLLCAGVAWCLTRSADQAGAATLDRWRQWLVQHLWLSGRFTEAALLRLGHPSDASPRSPLTVVAAAFGTEVSTMALLTALEDTNRSPAEDACLLCVAAAESLRTADDDHTGILKKLVPHVPAPWRDLGDAVLNYHASARGIPPELLLRPAVDRAGRARRLGSAWDALARAVDRAQRTQPDFIDLKRLQVALFKRSGSFGALEAAAERRDSDAVRMFLTFHSAFDDFDDHIVDSIIDEVWSEVTVNPTTLQGSRRKAFSARLVAILAAAREVLDAEESLSRHQGSAAATAHQDAVHTLATRIQDLSADLNTAVYGLSHPETGLAVHALQQVFRMIEPEVP</sequence>
<proteinExistence type="predicted"/>
<feature type="region of interest" description="Disordered" evidence="1">
    <location>
        <begin position="727"/>
        <end position="758"/>
    </location>
</feature>
<feature type="region of interest" description="Disordered" evidence="1">
    <location>
        <begin position="464"/>
        <end position="493"/>
    </location>
</feature>
<reference evidence="2" key="1">
    <citation type="submission" date="2024-07" db="EMBL/GenBank/DDBJ databases">
        <authorList>
            <person name="Yu S.T."/>
        </authorList>
    </citation>
    <scope>NUCLEOTIDE SEQUENCE</scope>
    <source>
        <strain evidence="2">R41</strain>
    </source>
</reference>
<dbReference type="EMBL" id="CP163443">
    <property type="protein sequence ID" value="XDQ57979.1"/>
    <property type="molecule type" value="Genomic_DNA"/>
</dbReference>